<feature type="region of interest" description="Disordered" evidence="1">
    <location>
        <begin position="214"/>
        <end position="319"/>
    </location>
</feature>
<feature type="compositionally biased region" description="Polar residues" evidence="1">
    <location>
        <begin position="112"/>
        <end position="126"/>
    </location>
</feature>
<feature type="compositionally biased region" description="Low complexity" evidence="1">
    <location>
        <begin position="219"/>
        <end position="247"/>
    </location>
</feature>
<proteinExistence type="predicted"/>
<gene>
    <name evidence="2" type="ORF">PSFLO_04571</name>
</gene>
<evidence type="ECO:0000313" key="3">
    <source>
        <dbReference type="Proteomes" id="UP000323386"/>
    </source>
</evidence>
<accession>A0A5C3F443</accession>
<feature type="region of interest" description="Disordered" evidence="1">
    <location>
        <begin position="1"/>
        <end position="40"/>
    </location>
</feature>
<dbReference type="Proteomes" id="UP000323386">
    <property type="component" value="Unassembled WGS sequence"/>
</dbReference>
<reference evidence="2 3" key="1">
    <citation type="submission" date="2018-03" db="EMBL/GenBank/DDBJ databases">
        <authorList>
            <person name="Guldener U."/>
        </authorList>
    </citation>
    <scope>NUCLEOTIDE SEQUENCE [LARGE SCALE GENOMIC DNA]</scope>
    <source>
        <strain evidence="2 3">DAOM196992</strain>
    </source>
</reference>
<organism evidence="2 3">
    <name type="scientific">Pseudozyma flocculosa</name>
    <dbReference type="NCBI Taxonomy" id="84751"/>
    <lineage>
        <taxon>Eukaryota</taxon>
        <taxon>Fungi</taxon>
        <taxon>Dikarya</taxon>
        <taxon>Basidiomycota</taxon>
        <taxon>Ustilaginomycotina</taxon>
        <taxon>Ustilaginomycetes</taxon>
        <taxon>Ustilaginales</taxon>
        <taxon>Ustilaginaceae</taxon>
        <taxon>Pseudozyma</taxon>
    </lineage>
</organism>
<feature type="compositionally biased region" description="Basic and acidic residues" evidence="1">
    <location>
        <begin position="254"/>
        <end position="315"/>
    </location>
</feature>
<protein>
    <recommendedName>
        <fullName evidence="4">Retrotransposon gag domain-containing protein</fullName>
    </recommendedName>
</protein>
<sequence length="493" mass="54118">MVRNPRQSPRDHPPSQTPLPNRRRRTLTPVTGSSSSTPFCNPGFYTTATPAFNRLPLSRALLSSLSSLPAPIYVSRSPNMADPAASLSHPGLNAPPAAAPAASADRSSLPSIQVSASQPGSSSGNVGTDEPRSPARPYTQSLVDAFKTALANQLKPLNRRLDDLANEMRAQRPSADEAARRRAAQEAARAAVVAAFRNQGFSQDEADAMAATVGSVPRSTASPAPASSAMGATAAATPPASATNNAAGVGGRSQRLDTMDWESVSHRQRETVPGRLDGRDTAYRPSPEDNLRRERNQDTCTDRRRERDQESDTNGKRFNIKPDNIGVFNGQTVTGGVSLEFWCNRVEALLDSECSYEYKLALLKVLPLCLRHSAAKWYNALRPERRRKLLRSWDKFCESLEKTFAGNLDRARLVADARVWDLAVEDSSNYFWDKYSLLRAAYPDRNNSSLCSDICAGLPDSFKTLIRTTLARNPEPERLLEECLMYEIPWRNS</sequence>
<evidence type="ECO:0008006" key="4">
    <source>
        <dbReference type="Google" id="ProtNLM"/>
    </source>
</evidence>
<dbReference type="EMBL" id="OOIP01000012">
    <property type="protein sequence ID" value="SPO39092.1"/>
    <property type="molecule type" value="Genomic_DNA"/>
</dbReference>
<feature type="compositionally biased region" description="Low complexity" evidence="1">
    <location>
        <begin position="94"/>
        <end position="111"/>
    </location>
</feature>
<evidence type="ECO:0000256" key="1">
    <source>
        <dbReference type="SAM" id="MobiDB-lite"/>
    </source>
</evidence>
<dbReference type="OrthoDB" id="3359351at2759"/>
<keyword evidence="3" id="KW-1185">Reference proteome</keyword>
<name>A0A5C3F443_9BASI</name>
<dbReference type="AlphaFoldDB" id="A0A5C3F443"/>
<feature type="region of interest" description="Disordered" evidence="1">
    <location>
        <begin position="83"/>
        <end position="137"/>
    </location>
</feature>
<evidence type="ECO:0000313" key="2">
    <source>
        <dbReference type="EMBL" id="SPO39092.1"/>
    </source>
</evidence>